<feature type="transmembrane region" description="Helical" evidence="1">
    <location>
        <begin position="505"/>
        <end position="529"/>
    </location>
</feature>
<dbReference type="RefSeq" id="WP_309955406.1">
    <property type="nucleotide sequence ID" value="NZ_JAVDUJ010000001.1"/>
</dbReference>
<organism evidence="3 4">
    <name type="scientific">Arcanobacterium hippocoleae</name>
    <dbReference type="NCBI Taxonomy" id="149017"/>
    <lineage>
        <taxon>Bacteria</taxon>
        <taxon>Bacillati</taxon>
        <taxon>Actinomycetota</taxon>
        <taxon>Actinomycetes</taxon>
        <taxon>Actinomycetales</taxon>
        <taxon>Actinomycetaceae</taxon>
        <taxon>Arcanobacterium</taxon>
    </lineage>
</organism>
<dbReference type="EMBL" id="JAVDUJ010000001">
    <property type="protein sequence ID" value="MDR6939075.1"/>
    <property type="molecule type" value="Genomic_DNA"/>
</dbReference>
<evidence type="ECO:0000313" key="3">
    <source>
        <dbReference type="EMBL" id="MDR6939075.1"/>
    </source>
</evidence>
<keyword evidence="1" id="KW-1133">Transmembrane helix</keyword>
<keyword evidence="2" id="KW-0732">Signal</keyword>
<gene>
    <name evidence="3" type="ORF">J2S36_000618</name>
</gene>
<proteinExistence type="predicted"/>
<keyword evidence="1" id="KW-0812">Transmembrane</keyword>
<reference evidence="3 4" key="1">
    <citation type="submission" date="2023-07" db="EMBL/GenBank/DDBJ databases">
        <title>Sequencing the genomes of 1000 actinobacteria strains.</title>
        <authorList>
            <person name="Klenk H.-P."/>
        </authorList>
    </citation>
    <scope>NUCLEOTIDE SEQUENCE [LARGE SCALE GENOMIC DNA]</scope>
    <source>
        <strain evidence="3 4">DSM 15539</strain>
    </source>
</reference>
<dbReference type="PROSITE" id="PS51257">
    <property type="entry name" value="PROKAR_LIPOPROTEIN"/>
    <property type="match status" value="1"/>
</dbReference>
<feature type="chain" id="PRO_5046314488" description="Flagellar M-ring protein FliF" evidence="2">
    <location>
        <begin position="26"/>
        <end position="599"/>
    </location>
</feature>
<evidence type="ECO:0000256" key="1">
    <source>
        <dbReference type="SAM" id="Phobius"/>
    </source>
</evidence>
<comment type="caution">
    <text evidence="3">The sequence shown here is derived from an EMBL/GenBank/DDBJ whole genome shotgun (WGS) entry which is preliminary data.</text>
</comment>
<evidence type="ECO:0008006" key="5">
    <source>
        <dbReference type="Google" id="ProtNLM"/>
    </source>
</evidence>
<protein>
    <recommendedName>
        <fullName evidence="5">Flagellar M-ring protein FliF</fullName>
    </recommendedName>
</protein>
<accession>A0ABU1T2I4</accession>
<keyword evidence="4" id="KW-1185">Reference proteome</keyword>
<feature type="signal peptide" evidence="2">
    <location>
        <begin position="1"/>
        <end position="25"/>
    </location>
</feature>
<name>A0ABU1T2I4_9ACTO</name>
<sequence>MVKKHRFTIVAVILALLLSACGAKIQTELKLDTPTSGSRIIKAVIPKLDEQAAQAVTGGMAAVDASLKKHLPKELTFSGLAPEGEHTVGTFTLKFDNLDDYRKKVASLMRTKEASEVESLISVSAAGLVTGVQVQENFTSQDLLRWAVDGLVEDGVIKESDKGNLIESGETKVTINGKTYDSRGFSANIEDVNDNGVSRLLIELVEGKSELEVAVELGYRKGMKYPEAELKAYLAKAAPSAAKLVPLSGEYNGMSVKYSVDSIADAEKTLVKLLGDPSFSVKQASATDADTGSPARVIEVNLACAAVCSPDAARKEFKFTPAEGWELDGADSLNRSGKLKMTMPIRFSALDVVAKVGESGGSVTVTAKIAQEVVALAGEAIEALVNPSQAGELKSAEKDGQVIYTLTISGDSADTLNRNLQKVSQGSGYTITQDPNSGFFSNGVIFQYQNDFASVFVTEPDASVTHELTIDGYTIADSTHGNTSPIKAKTNTGEVFAVQGKATKLSIVSIVVLVVILVLLLAIGIAAYLKRELIAEHLRKWKAKRAAAAAQAQLAHPLDENLQTERNDLVQMHAGAESELAPLPHHSALSKPWAESDLI</sequence>
<evidence type="ECO:0000313" key="4">
    <source>
        <dbReference type="Proteomes" id="UP001266099"/>
    </source>
</evidence>
<evidence type="ECO:0000256" key="2">
    <source>
        <dbReference type="SAM" id="SignalP"/>
    </source>
</evidence>
<keyword evidence="1" id="KW-0472">Membrane</keyword>
<dbReference type="Proteomes" id="UP001266099">
    <property type="component" value="Unassembled WGS sequence"/>
</dbReference>